<dbReference type="RefSeq" id="WP_280945005.1">
    <property type="nucleotide sequence ID" value="NZ_CP123772.1"/>
</dbReference>
<sequence length="96" mass="10167">MRIRAADPRPAPAIHRRAGQLDQVLPWTHSPGPRILPLGVLDHSTCSGMATARKPTPSPGVLFNPGPVPATAITRPVRLPSPGGPLHQVQRLDDPG</sequence>
<dbReference type="EMBL" id="CP123772">
    <property type="protein sequence ID" value="WGO96446.1"/>
    <property type="molecule type" value="Genomic_DNA"/>
</dbReference>
<feature type="region of interest" description="Disordered" evidence="1">
    <location>
        <begin position="76"/>
        <end position="96"/>
    </location>
</feature>
<evidence type="ECO:0000313" key="2">
    <source>
        <dbReference type="EMBL" id="WGO96422.1"/>
    </source>
</evidence>
<geneLocation type="plasmid" evidence="3 4">
    <name>unnamed</name>
</geneLocation>
<keyword evidence="3" id="KW-0614">Plasmid</keyword>
<name>A0ABY8PMV1_9PSED</name>
<proteinExistence type="predicted"/>
<accession>A0ABY8PMV1</accession>
<dbReference type="EMBL" id="CP123772">
    <property type="protein sequence ID" value="WGO96422.1"/>
    <property type="molecule type" value="Genomic_DNA"/>
</dbReference>
<evidence type="ECO:0000256" key="1">
    <source>
        <dbReference type="SAM" id="MobiDB-lite"/>
    </source>
</evidence>
<gene>
    <name evidence="3" type="ORF">QCD61_28195</name>
    <name evidence="2" type="ORF">QCD61_28405</name>
</gene>
<reference evidence="3 4" key="1">
    <citation type="journal article" date="2012" name="Appl. Soil Ecol.">
        <title>Isolation and characterization of new plant growth-promoting bacterial endophytes.</title>
        <authorList>
            <person name="Rashid S."/>
            <person name="Charles T.C."/>
            <person name="Glick B.R."/>
        </authorList>
    </citation>
    <scope>NUCLEOTIDE SEQUENCE [LARGE SCALE GENOMIC DNA]</scope>
    <source>
        <strain evidence="3 4">YsS1</strain>
        <plasmid evidence="3 4">unnamed</plasmid>
    </source>
</reference>
<evidence type="ECO:0000313" key="3">
    <source>
        <dbReference type="EMBL" id="WGO96446.1"/>
    </source>
</evidence>
<dbReference type="Proteomes" id="UP001227386">
    <property type="component" value="Plasmid unnamed"/>
</dbReference>
<keyword evidence="4" id="KW-1185">Reference proteome</keyword>
<organism evidence="3 4">
    <name type="scientific">Pseudomonas viciae</name>
    <dbReference type="NCBI Taxonomy" id="2505979"/>
    <lineage>
        <taxon>Bacteria</taxon>
        <taxon>Pseudomonadati</taxon>
        <taxon>Pseudomonadota</taxon>
        <taxon>Gammaproteobacteria</taxon>
        <taxon>Pseudomonadales</taxon>
        <taxon>Pseudomonadaceae</taxon>
        <taxon>Pseudomonas</taxon>
    </lineage>
</organism>
<reference evidence="3" key="2">
    <citation type="submission" date="2023-04" db="EMBL/GenBank/DDBJ databases">
        <authorList>
            <person name="Charles T.C."/>
            <person name="Cheng J."/>
            <person name="Lynch M."/>
            <person name="Van Dyk A."/>
        </authorList>
    </citation>
    <scope>NUCLEOTIDE SEQUENCE</scope>
    <source>
        <strain evidence="3">YsS1</strain>
        <plasmid evidence="3">unnamed</plasmid>
    </source>
</reference>
<protein>
    <submittedName>
        <fullName evidence="3">Uncharacterized protein</fullName>
    </submittedName>
</protein>
<evidence type="ECO:0000313" key="4">
    <source>
        <dbReference type="Proteomes" id="UP001227386"/>
    </source>
</evidence>